<gene>
    <name evidence="1" type="ORF">SMIDD26_00718</name>
</gene>
<evidence type="ECO:0000313" key="2">
    <source>
        <dbReference type="Proteomes" id="UP000070458"/>
    </source>
</evidence>
<evidence type="ECO:0000313" key="1">
    <source>
        <dbReference type="EMBL" id="KXT93790.1"/>
    </source>
</evidence>
<proteinExistence type="predicted"/>
<dbReference type="Proteomes" id="UP000070458">
    <property type="component" value="Unassembled WGS sequence"/>
</dbReference>
<dbReference type="RefSeq" id="WP_061439030.1">
    <property type="nucleotide sequence ID" value="NZ_KQ970286.1"/>
</dbReference>
<comment type="caution">
    <text evidence="1">The sequence shown here is derived from an EMBL/GenBank/DDBJ whole genome shotgun (WGS) entry which is preliminary data.</text>
</comment>
<sequence>MEMNEELGYVTEPVVPTTEDKFGKEALLKYFEDDATLLNILLEDDQSYSLAEVKRILEDWRKGVAN</sequence>
<dbReference type="AlphaFoldDB" id="A0A139PUE2"/>
<protein>
    <submittedName>
        <fullName evidence="1">Uncharacterized protein</fullName>
    </submittedName>
</protein>
<dbReference type="PATRIC" id="fig|28037.233.peg.812"/>
<dbReference type="OrthoDB" id="2230577at2"/>
<organism evidence="1 2">
    <name type="scientific">Streptococcus mitis</name>
    <dbReference type="NCBI Taxonomy" id="28037"/>
    <lineage>
        <taxon>Bacteria</taxon>
        <taxon>Bacillati</taxon>
        <taxon>Bacillota</taxon>
        <taxon>Bacilli</taxon>
        <taxon>Lactobacillales</taxon>
        <taxon>Streptococcaceae</taxon>
        <taxon>Streptococcus</taxon>
        <taxon>Streptococcus mitis group</taxon>
    </lineage>
</organism>
<reference evidence="1 2" key="1">
    <citation type="submission" date="2016-01" db="EMBL/GenBank/DDBJ databases">
        <title>Highly variable Streptococcus oralis are common among viridans streptococci isolated from primates.</title>
        <authorList>
            <person name="Denapaite D."/>
            <person name="Rieger M."/>
            <person name="Koendgen S."/>
            <person name="Brueckner R."/>
            <person name="Ochigava I."/>
            <person name="Kappeler P."/>
            <person name="Maetz-Rensing K."/>
            <person name="Leendertz F."/>
            <person name="Hakenbeck R."/>
        </authorList>
    </citation>
    <scope>NUCLEOTIDE SEQUENCE [LARGE SCALE GENOMIC DNA]</scope>
    <source>
        <strain evidence="1 2">DD26</strain>
    </source>
</reference>
<dbReference type="EMBL" id="LQOD01000137">
    <property type="protein sequence ID" value="KXT93790.1"/>
    <property type="molecule type" value="Genomic_DNA"/>
</dbReference>
<name>A0A139PUE2_STRMT</name>
<accession>A0A139PUE2</accession>